<dbReference type="EMBL" id="JAAITQ010000051">
    <property type="protein sequence ID" value="NSE17846.1"/>
    <property type="molecule type" value="Genomic_DNA"/>
</dbReference>
<feature type="domain" description="AAA-ATPase-like" evidence="1">
    <location>
        <begin position="10"/>
        <end position="207"/>
    </location>
</feature>
<accession>A0ABX2GHJ1</accession>
<protein>
    <submittedName>
        <fullName evidence="2">AAA family ATPase</fullName>
    </submittedName>
</protein>
<dbReference type="Pfam" id="PF09820">
    <property type="entry name" value="AAA-ATPase_like"/>
    <property type="match status" value="1"/>
</dbReference>
<dbReference type="InterPro" id="IPR018631">
    <property type="entry name" value="AAA-ATPase-like_dom"/>
</dbReference>
<dbReference type="Proteomes" id="UP000768180">
    <property type="component" value="Unassembled WGS sequence"/>
</dbReference>
<comment type="caution">
    <text evidence="2">The sequence shown here is derived from an EMBL/GenBank/DDBJ whole genome shotgun (WGS) entry which is preliminary data.</text>
</comment>
<dbReference type="PANTHER" id="PTHR34825:SF1">
    <property type="entry name" value="AAA-ATPASE-LIKE DOMAIN-CONTAINING PROTEIN"/>
    <property type="match status" value="1"/>
</dbReference>
<proteinExistence type="predicted"/>
<dbReference type="Pfam" id="PF08011">
    <property type="entry name" value="PDDEXK_9"/>
    <property type="match status" value="1"/>
</dbReference>
<name>A0ABX2GHJ1_9FIRM</name>
<evidence type="ECO:0000259" key="1">
    <source>
        <dbReference type="Pfam" id="PF09820"/>
    </source>
</evidence>
<reference evidence="2 3" key="1">
    <citation type="journal article" date="2020" name="Cell Host Microbe">
        <title>Functional and Genomic Variation between Human-Derived Isolates of Lachnospiraceae Reveals Inter- and Intra-Species Diversity.</title>
        <authorList>
            <person name="Sorbara M.T."/>
            <person name="Littmann E.R."/>
            <person name="Fontana E."/>
            <person name="Moody T.U."/>
            <person name="Kohout C.E."/>
            <person name="Gjonbalaj M."/>
            <person name="Eaton V."/>
            <person name="Seok R."/>
            <person name="Leiner I.M."/>
            <person name="Pamer E.G."/>
        </authorList>
    </citation>
    <scope>NUCLEOTIDE SEQUENCE [LARGE SCALE GENOMIC DNA]</scope>
    <source>
        <strain evidence="2 3">MSK.14.54</strain>
    </source>
</reference>
<evidence type="ECO:0000313" key="2">
    <source>
        <dbReference type="EMBL" id="NSE17846.1"/>
    </source>
</evidence>
<sequence length="528" mass="60762">MGRFLNPGNEAFSEVIHSEIYVDKTPLLEYTNKVISTTSKFICSSRPRRFGKSITAEMLSAYYSKGCDSRALFADYAICKASSFEKHLNQYDVIHFDVQWCMMDAGNADQVVEYINHGILQELKEKYGELIPDTVKTAYGAMSYIKAASGNKFVVIIDEWDVLIRDEAQNHKVQEKYIDFLRGMFKGSEPSKYIALAYLTGILPIKKLKTQSALNNFEEFTMLDAGRMAPYVGFTEEEVHDLCDRYGQIYEQVKLWYDGYSLEGYQVYNPKAVVSLMLNGKYKSYWSNTGSYEAIVPLINMNFDGLRAAIIEMMSGAAVDVDVTSFQNDTVSFANRDDVLTYLIHLGYLAYDQDREQVFIPNEEIRHELNNAVKRNKWNEMITFQKESADLLDATLDMDEKAVADGIERIHQEYSSVIQYNDENSLSSVLTIAYLSSMQYYFQPVRELPTGRGFADFVYLPKPEYRTSYPALLVELKWNKSTDTAIEQIWDKKYPDSILEYTGNILLVGINYNKKTKEHECRIEKIKR</sequence>
<dbReference type="PANTHER" id="PTHR34825">
    <property type="entry name" value="CONSERVED PROTEIN, WITH A WEAK D-GALACTARATE DEHYDRATASE/ALTRONATE HYDROLASE DOMAIN"/>
    <property type="match status" value="1"/>
</dbReference>
<keyword evidence="3" id="KW-1185">Reference proteome</keyword>
<dbReference type="RefSeq" id="WP_118601263.1">
    <property type="nucleotide sequence ID" value="NZ_JAAINQ010000007.1"/>
</dbReference>
<organism evidence="2 3">
    <name type="scientific">Fusicatenibacter saccharivorans</name>
    <dbReference type="NCBI Taxonomy" id="1150298"/>
    <lineage>
        <taxon>Bacteria</taxon>
        <taxon>Bacillati</taxon>
        <taxon>Bacillota</taxon>
        <taxon>Clostridia</taxon>
        <taxon>Lachnospirales</taxon>
        <taxon>Lachnospiraceae</taxon>
        <taxon>Fusicatenibacter</taxon>
    </lineage>
</organism>
<gene>
    <name evidence="2" type="ORF">G5B05_15980</name>
</gene>
<evidence type="ECO:0000313" key="3">
    <source>
        <dbReference type="Proteomes" id="UP000768180"/>
    </source>
</evidence>
<dbReference type="InterPro" id="IPR012547">
    <property type="entry name" value="PDDEXK_9"/>
</dbReference>